<dbReference type="Pfam" id="PF13484">
    <property type="entry name" value="Fer4_16"/>
    <property type="match status" value="1"/>
</dbReference>
<protein>
    <recommendedName>
        <fullName evidence="3">4Fe-4S ferredoxin-type domain-containing protein</fullName>
    </recommendedName>
</protein>
<keyword evidence="2" id="KW-1185">Reference proteome</keyword>
<dbReference type="AlphaFoldDB" id="A0A9J6QRZ2"/>
<accession>A0A9J6QRZ2</accession>
<dbReference type="PANTHER" id="PTHR42827">
    <property type="entry name" value="IRON-SULFUR CLUSTER-BINDING PROTEIN-RELATED"/>
    <property type="match status" value="1"/>
</dbReference>
<evidence type="ECO:0000313" key="1">
    <source>
        <dbReference type="EMBL" id="MCU7378212.1"/>
    </source>
</evidence>
<evidence type="ECO:0000313" key="2">
    <source>
        <dbReference type="Proteomes" id="UP001065549"/>
    </source>
</evidence>
<gene>
    <name evidence="1" type="ORF">OBO34_07570</name>
</gene>
<proteinExistence type="predicted"/>
<dbReference type="EMBL" id="JAOSHN010000003">
    <property type="protein sequence ID" value="MCU7378212.1"/>
    <property type="molecule type" value="Genomic_DNA"/>
</dbReference>
<sequence length="293" mass="32782">MDIRTTIQNVFQSLEKNNFAVLGFADEPMWEAPIVGVSAGNDSYYDFIKEHIGPFHWSPSEVFALKYEDVPAADRLRVVSMIFPQTEKTRAMQQKAKVFPCDRWLVSRGEWEPLMEEFSGKLVAELEAQSYRCVSVDLQPEFSRETSPDLGIASKWSHRHAAFAAGLGTFGLSDGFISEKGKAIRITSMVIEADLEPTDRKGRGPYDWCLYAFNGSCGACIKRCPVHAIDEKGHDKAACSAYEDEACDAYWPAHIERGTYIFGCGLCQSSVPCQNRRPVPDDAETAPTKEQEE</sequence>
<dbReference type="Proteomes" id="UP001065549">
    <property type="component" value="Unassembled WGS sequence"/>
</dbReference>
<dbReference type="RefSeq" id="WP_253019790.1">
    <property type="nucleotide sequence ID" value="NZ_JAOSHN010000003.1"/>
</dbReference>
<dbReference type="PANTHER" id="PTHR42827:SF1">
    <property type="entry name" value="IRON-SULFUR CLUSTER-BINDING PROTEIN"/>
    <property type="match status" value="1"/>
</dbReference>
<comment type="caution">
    <text evidence="1">The sequence shown here is derived from an EMBL/GenBank/DDBJ whole genome shotgun (WGS) entry which is preliminary data.</text>
</comment>
<organism evidence="1 2">
    <name type="scientific">Hominibacterium faecale</name>
    <dbReference type="NCBI Taxonomy" id="2839743"/>
    <lineage>
        <taxon>Bacteria</taxon>
        <taxon>Bacillati</taxon>
        <taxon>Bacillota</taxon>
        <taxon>Clostridia</taxon>
        <taxon>Peptostreptococcales</taxon>
        <taxon>Anaerovoracaceae</taxon>
        <taxon>Hominibacterium</taxon>
    </lineage>
</organism>
<evidence type="ECO:0008006" key="3">
    <source>
        <dbReference type="Google" id="ProtNLM"/>
    </source>
</evidence>
<reference evidence="1" key="1">
    <citation type="submission" date="2022-09" db="EMBL/GenBank/DDBJ databases">
        <title>Culturomic study of gut microbiota in children with autism spectrum disorder.</title>
        <authorList>
            <person name="Efimov B.A."/>
            <person name="Chaplin A.V."/>
            <person name="Sokolova S.R."/>
            <person name="Pikina A.P."/>
            <person name="Korzhanova M."/>
            <person name="Belova V."/>
            <person name="Korostin D."/>
        </authorList>
    </citation>
    <scope>NUCLEOTIDE SEQUENCE</scope>
    <source>
        <strain evidence="1">ASD5510</strain>
    </source>
</reference>
<name>A0A9J6QRZ2_9FIRM</name>